<keyword evidence="2" id="KW-1185">Reference proteome</keyword>
<protein>
    <submittedName>
        <fullName evidence="1">CLUMA_CG014676, isoform A</fullName>
    </submittedName>
</protein>
<reference evidence="1 2" key="1">
    <citation type="submission" date="2015-04" db="EMBL/GenBank/DDBJ databases">
        <authorList>
            <person name="Syromyatnikov M.Y."/>
            <person name="Popov V.N."/>
        </authorList>
    </citation>
    <scope>NUCLEOTIDE SEQUENCE [LARGE SCALE GENOMIC DNA]</scope>
</reference>
<name>A0A1J1INR5_9DIPT</name>
<evidence type="ECO:0000313" key="2">
    <source>
        <dbReference type="Proteomes" id="UP000183832"/>
    </source>
</evidence>
<dbReference type="Proteomes" id="UP000183832">
    <property type="component" value="Unassembled WGS sequence"/>
</dbReference>
<dbReference type="AlphaFoldDB" id="A0A1J1INR5"/>
<evidence type="ECO:0000313" key="1">
    <source>
        <dbReference type="EMBL" id="CRL01196.1"/>
    </source>
</evidence>
<gene>
    <name evidence="1" type="ORF">CLUMA_CG014676</name>
</gene>
<sequence>MFQYCFRFKISREDEINLQVNLQGYKRSKQIFTPKRYMETKKRKNPFQAMTSARAIAGSFSDEEATNKKSSQ</sequence>
<accession>A0A1J1INR5</accession>
<dbReference type="EMBL" id="CVRI01000055">
    <property type="protein sequence ID" value="CRL01196.1"/>
    <property type="molecule type" value="Genomic_DNA"/>
</dbReference>
<organism evidence="1 2">
    <name type="scientific">Clunio marinus</name>
    <dbReference type="NCBI Taxonomy" id="568069"/>
    <lineage>
        <taxon>Eukaryota</taxon>
        <taxon>Metazoa</taxon>
        <taxon>Ecdysozoa</taxon>
        <taxon>Arthropoda</taxon>
        <taxon>Hexapoda</taxon>
        <taxon>Insecta</taxon>
        <taxon>Pterygota</taxon>
        <taxon>Neoptera</taxon>
        <taxon>Endopterygota</taxon>
        <taxon>Diptera</taxon>
        <taxon>Nematocera</taxon>
        <taxon>Chironomoidea</taxon>
        <taxon>Chironomidae</taxon>
        <taxon>Clunio</taxon>
    </lineage>
</organism>
<proteinExistence type="predicted"/>